<evidence type="ECO:0000313" key="3">
    <source>
        <dbReference type="Proteomes" id="UP000027980"/>
    </source>
</evidence>
<proteinExistence type="predicted"/>
<dbReference type="KEGG" id="tap:GZ22_11910"/>
<dbReference type="GeneID" id="34220088"/>
<dbReference type="Proteomes" id="UP000027980">
    <property type="component" value="Chromosome"/>
</dbReference>
<dbReference type="RefSeq" id="WP_038562648.1">
    <property type="nucleotide sequence ID" value="NZ_CP008876.1"/>
</dbReference>
<sequence>MQWNKIKLTFILAFLILNVYLVFQLFPQEETEQTVLETESQDAVLGSVKGYKELSDQKTETNQQYEATKLHFTEDDLDKVPNNDNMDLDISSNTQLVVNFKEPQKLPVEFPIDDDNEQAIGDLNSFVADHVLFGPEYTYWGRQGNQLLFFQKIDQGQTYFSPDSLLLVTINEDYEVVEYEQTYIKNFKKLEENEDQDLKEYSEVQAVKALQSQQLIESNDTIKVEKGFYPTIELSSKPNYAPAYMITVNNEKHYFYLLLPDYPYVYAPTESVFLNSLQPETEETQ</sequence>
<dbReference type="EMBL" id="CP008876">
    <property type="protein sequence ID" value="AIF67276.1"/>
    <property type="molecule type" value="Genomic_DNA"/>
</dbReference>
<accession>A0A075LMC1</accession>
<dbReference type="HOGENOM" id="CLU_078250_0_0_9"/>
<dbReference type="Gene3D" id="3.30.310.160">
    <property type="entry name" value="YycH protein, domain 2"/>
    <property type="match status" value="1"/>
</dbReference>
<evidence type="ECO:0000313" key="2">
    <source>
        <dbReference type="EMBL" id="AIF67276.1"/>
    </source>
</evidence>
<feature type="domain" description="Regulatory protein YycH-like" evidence="1">
    <location>
        <begin position="64"/>
        <end position="252"/>
    </location>
</feature>
<dbReference type="OrthoDB" id="2388036at2"/>
<gene>
    <name evidence="2" type="ORF">GZ22_11910</name>
</gene>
<dbReference type="Pfam" id="PF09648">
    <property type="entry name" value="YycI"/>
    <property type="match status" value="1"/>
</dbReference>
<organism evidence="2 3">
    <name type="scientific">Terribacillus saccharophilus</name>
    <dbReference type="NCBI Taxonomy" id="361277"/>
    <lineage>
        <taxon>Bacteria</taxon>
        <taxon>Bacillati</taxon>
        <taxon>Bacillota</taxon>
        <taxon>Bacilli</taxon>
        <taxon>Bacillales</taxon>
        <taxon>Bacillaceae</taxon>
        <taxon>Terribacillus</taxon>
    </lineage>
</organism>
<dbReference type="InterPro" id="IPR018604">
    <property type="entry name" value="YycI-like"/>
</dbReference>
<reference evidence="2 3" key="1">
    <citation type="submission" date="2014-07" db="EMBL/GenBank/DDBJ databases">
        <title>Complete genome sequence of a moderately halophilic bacterium Terribacillus aidingensis MP602, isolated from Cryptomeria fortunei in Tianmu mountain in China.</title>
        <authorList>
            <person name="Wang Y."/>
            <person name="Lu P."/>
            <person name="Zhang L."/>
        </authorList>
    </citation>
    <scope>NUCLEOTIDE SEQUENCE [LARGE SCALE GENOMIC DNA]</scope>
    <source>
        <strain evidence="2 3">MP602</strain>
    </source>
</reference>
<dbReference type="GO" id="GO:0016020">
    <property type="term" value="C:membrane"/>
    <property type="evidence" value="ECO:0007669"/>
    <property type="project" value="InterPro"/>
</dbReference>
<dbReference type="AlphaFoldDB" id="A0A075LMC1"/>
<protein>
    <recommendedName>
        <fullName evidence="1">Regulatory protein YycH-like domain-containing protein</fullName>
    </recommendedName>
</protein>
<evidence type="ECO:0000259" key="1">
    <source>
        <dbReference type="Pfam" id="PF09648"/>
    </source>
</evidence>
<dbReference type="InterPro" id="IPR042274">
    <property type="entry name" value="YycH/YycI_2"/>
</dbReference>
<name>A0A075LMC1_9BACI</name>